<evidence type="ECO:0000313" key="3">
    <source>
        <dbReference type="Proteomes" id="UP000289152"/>
    </source>
</evidence>
<sequence>MSHFNPRSGQVSLLHSLNELDTVDEGRSSRSTRKRTSRRPIPTNSSNTITLDTQNGGSHSRRPRLTRTDDRSLIHSLEKNRKIVWADQKESSTMTNSVIQGESTMNEKNPSSWNSIWVSNSGSKSNGDSRGRGRHRGRRLFNSEVASTENSLFGRLGSLGIVNEEEEGEEEDVEEEEERGDRRWREERSLETVKEMSLNGLK</sequence>
<feature type="compositionally biased region" description="Polar residues" evidence="1">
    <location>
        <begin position="102"/>
        <end position="128"/>
    </location>
</feature>
<feature type="compositionally biased region" description="Polar residues" evidence="1">
    <location>
        <begin position="42"/>
        <end position="58"/>
    </location>
</feature>
<reference evidence="2 3" key="1">
    <citation type="submission" date="2016-06" db="EMBL/GenBank/DDBJ databases">
        <title>Evolution of pathogenesis and genome organization in the Tremellales.</title>
        <authorList>
            <person name="Cuomo C."/>
            <person name="Litvintseva A."/>
            <person name="Heitman J."/>
            <person name="Chen Y."/>
            <person name="Sun S."/>
            <person name="Springer D."/>
            <person name="Dromer F."/>
            <person name="Young S."/>
            <person name="Zeng Q."/>
            <person name="Chapman S."/>
            <person name="Gujja S."/>
            <person name="Saif S."/>
            <person name="Birren B."/>
        </authorList>
    </citation>
    <scope>NUCLEOTIDE SEQUENCE [LARGE SCALE GENOMIC DNA]</scope>
    <source>
        <strain evidence="2 3">ATCC 28783</strain>
    </source>
</reference>
<comment type="caution">
    <text evidence="2">The sequence shown here is derived from an EMBL/GenBank/DDBJ whole genome shotgun (WGS) entry which is preliminary data.</text>
</comment>
<protein>
    <submittedName>
        <fullName evidence="2">Uncharacterized protein</fullName>
    </submittedName>
</protein>
<proteinExistence type="predicted"/>
<name>A0A4Q1BL34_TREME</name>
<dbReference type="InParanoid" id="A0A4Q1BL34"/>
<feature type="compositionally biased region" description="Basic and acidic residues" evidence="1">
    <location>
        <begin position="179"/>
        <end position="194"/>
    </location>
</feature>
<feature type="compositionally biased region" description="Polar residues" evidence="1">
    <location>
        <begin position="1"/>
        <end position="15"/>
    </location>
</feature>
<organism evidence="2 3">
    <name type="scientific">Tremella mesenterica</name>
    <name type="common">Jelly fungus</name>
    <dbReference type="NCBI Taxonomy" id="5217"/>
    <lineage>
        <taxon>Eukaryota</taxon>
        <taxon>Fungi</taxon>
        <taxon>Dikarya</taxon>
        <taxon>Basidiomycota</taxon>
        <taxon>Agaricomycotina</taxon>
        <taxon>Tremellomycetes</taxon>
        <taxon>Tremellales</taxon>
        <taxon>Tremellaceae</taxon>
        <taxon>Tremella</taxon>
    </lineage>
</organism>
<dbReference type="EMBL" id="SDIL01000047">
    <property type="protein sequence ID" value="RXK38483.1"/>
    <property type="molecule type" value="Genomic_DNA"/>
</dbReference>
<feature type="region of interest" description="Disordered" evidence="1">
    <location>
        <begin position="102"/>
        <end position="142"/>
    </location>
</feature>
<dbReference type="AlphaFoldDB" id="A0A4Q1BL34"/>
<feature type="region of interest" description="Disordered" evidence="1">
    <location>
        <begin position="1"/>
        <end position="73"/>
    </location>
</feature>
<feature type="compositionally biased region" description="Acidic residues" evidence="1">
    <location>
        <begin position="163"/>
        <end position="178"/>
    </location>
</feature>
<keyword evidence="3" id="KW-1185">Reference proteome</keyword>
<evidence type="ECO:0000256" key="1">
    <source>
        <dbReference type="SAM" id="MobiDB-lite"/>
    </source>
</evidence>
<dbReference type="Proteomes" id="UP000289152">
    <property type="component" value="Unassembled WGS sequence"/>
</dbReference>
<evidence type="ECO:0000313" key="2">
    <source>
        <dbReference type="EMBL" id="RXK38483.1"/>
    </source>
</evidence>
<accession>A0A4Q1BL34</accession>
<gene>
    <name evidence="2" type="ORF">M231_04248</name>
</gene>
<feature type="region of interest" description="Disordered" evidence="1">
    <location>
        <begin position="157"/>
        <end position="202"/>
    </location>
</feature>